<dbReference type="InterPro" id="IPR025254">
    <property type="entry name" value="CCDC113/CCDC96_CC"/>
</dbReference>
<dbReference type="PANTHER" id="PTHR15654">
    <property type="entry name" value="COILED-COIL DOMAIN-CONTAINING PROTEIN 113-RELATED"/>
    <property type="match status" value="1"/>
</dbReference>
<name>A0A9P0FX54_CHRIL</name>
<evidence type="ECO:0000256" key="5">
    <source>
        <dbReference type="ARBA" id="ARBA00044506"/>
    </source>
</evidence>
<evidence type="ECO:0000259" key="8">
    <source>
        <dbReference type="Pfam" id="PF13870"/>
    </source>
</evidence>
<dbReference type="Pfam" id="PF13870">
    <property type="entry name" value="CCDC113_CCDC96_CC"/>
    <property type="match status" value="1"/>
</dbReference>
<dbReference type="GO" id="GO:0005930">
    <property type="term" value="C:axoneme"/>
    <property type="evidence" value="ECO:0007669"/>
    <property type="project" value="TreeGrafter"/>
</dbReference>
<evidence type="ECO:0000313" key="9">
    <source>
        <dbReference type="EMBL" id="CAH0599929.1"/>
    </source>
</evidence>
<keyword evidence="3" id="KW-0175">Coiled coil</keyword>
<feature type="compositionally biased region" description="Polar residues" evidence="7">
    <location>
        <begin position="1"/>
        <end position="11"/>
    </location>
</feature>
<dbReference type="Proteomes" id="UP001154114">
    <property type="component" value="Chromosome 29"/>
</dbReference>
<comment type="subcellular location">
    <subcellularLocation>
        <location evidence="1">Cell projection</location>
        <location evidence="1">Cilium</location>
    </subcellularLocation>
</comment>
<feature type="region of interest" description="Disordered" evidence="7">
    <location>
        <begin position="1"/>
        <end position="24"/>
    </location>
</feature>
<dbReference type="PANTHER" id="PTHR15654:SF2">
    <property type="entry name" value="COILED-COIL DOMAIN-CONTAINING PROTEIN 113"/>
    <property type="match status" value="1"/>
</dbReference>
<evidence type="ECO:0000256" key="4">
    <source>
        <dbReference type="ARBA" id="ARBA00023273"/>
    </source>
</evidence>
<dbReference type="OrthoDB" id="10259713at2759"/>
<feature type="compositionally biased region" description="Low complexity" evidence="7">
    <location>
        <begin position="12"/>
        <end position="24"/>
    </location>
</feature>
<feature type="domain" description="CCDC113/CCDC96 coiled-coil" evidence="8">
    <location>
        <begin position="241"/>
        <end position="400"/>
    </location>
</feature>
<dbReference type="GO" id="GO:0060271">
    <property type="term" value="P:cilium assembly"/>
    <property type="evidence" value="ECO:0007669"/>
    <property type="project" value="TreeGrafter"/>
</dbReference>
<sequence length="431" mass="49428">MSFDTGQSERNSQSSQQPLLQQQRRSSYVSQTSRSYSQCGPDLDVITDEELVALINTLKSEVRLIKLENEILENTIKRLDPSLMHGVYQALEYATRMDSSTCLNVGSFLKSHLSKIGFIESLIMSPSRASTRRGESKTGCNVLFGAGPRINILEKSELVSIESELLGANLRKCRQKEAKKSALLNAQLEEVGNRITDTENATKSFKQQVIVEGWDKIAQRIPAEIWIRFLREWLKLSDIRVGKLRLRTSTLNTKYSKLKGQIKVKAELNEKLRPVDFEKLKIENSECVKLIDQKFNHLMELKKMTGDGNLTLTIHKKALMEQNSYLTEVLQNTKSRRIQTIELDKERDLIQAQTDILAQKYNEIRKVRLEYTHAPNILDYLNVKAVVADLKNRIKTLEYREHIQQIALSSINKTLRNRVGVMPRTSVQRKP</sequence>
<keyword evidence="2" id="KW-0970">Cilium biogenesis/degradation</keyword>
<evidence type="ECO:0000256" key="3">
    <source>
        <dbReference type="ARBA" id="ARBA00023054"/>
    </source>
</evidence>
<dbReference type="GO" id="GO:0036064">
    <property type="term" value="C:ciliary basal body"/>
    <property type="evidence" value="ECO:0007669"/>
    <property type="project" value="TreeGrafter"/>
</dbReference>
<keyword evidence="4" id="KW-0966">Cell projection</keyword>
<keyword evidence="10" id="KW-1185">Reference proteome</keyword>
<reference evidence="9" key="1">
    <citation type="submission" date="2021-12" db="EMBL/GenBank/DDBJ databases">
        <authorList>
            <person name="King R."/>
        </authorList>
    </citation>
    <scope>NUCLEOTIDE SEQUENCE</scope>
</reference>
<evidence type="ECO:0000256" key="2">
    <source>
        <dbReference type="ARBA" id="ARBA00022794"/>
    </source>
</evidence>
<accession>A0A9P0FX54</accession>
<evidence type="ECO:0000313" key="10">
    <source>
        <dbReference type="Proteomes" id="UP001154114"/>
    </source>
</evidence>
<dbReference type="InterPro" id="IPR051885">
    <property type="entry name" value="CC_CF"/>
</dbReference>
<evidence type="ECO:0000256" key="7">
    <source>
        <dbReference type="SAM" id="MobiDB-lite"/>
    </source>
</evidence>
<dbReference type="AlphaFoldDB" id="A0A9P0FX54"/>
<organism evidence="9 10">
    <name type="scientific">Chrysodeixis includens</name>
    <name type="common">Soybean looper</name>
    <name type="synonym">Pseudoplusia includens</name>
    <dbReference type="NCBI Taxonomy" id="689277"/>
    <lineage>
        <taxon>Eukaryota</taxon>
        <taxon>Metazoa</taxon>
        <taxon>Ecdysozoa</taxon>
        <taxon>Arthropoda</taxon>
        <taxon>Hexapoda</taxon>
        <taxon>Insecta</taxon>
        <taxon>Pterygota</taxon>
        <taxon>Neoptera</taxon>
        <taxon>Endopterygota</taxon>
        <taxon>Lepidoptera</taxon>
        <taxon>Glossata</taxon>
        <taxon>Ditrysia</taxon>
        <taxon>Noctuoidea</taxon>
        <taxon>Noctuidae</taxon>
        <taxon>Plusiinae</taxon>
        <taxon>Chrysodeixis</taxon>
    </lineage>
</organism>
<evidence type="ECO:0000256" key="1">
    <source>
        <dbReference type="ARBA" id="ARBA00004138"/>
    </source>
</evidence>
<protein>
    <recommendedName>
        <fullName evidence="6">Cilia- and flagella-associated protein 263</fullName>
    </recommendedName>
</protein>
<proteinExistence type="inferred from homology"/>
<gene>
    <name evidence="9" type="ORF">CINC_LOCUS9033</name>
</gene>
<dbReference type="EMBL" id="LR824032">
    <property type="protein sequence ID" value="CAH0599929.1"/>
    <property type="molecule type" value="Genomic_DNA"/>
</dbReference>
<comment type="similarity">
    <text evidence="5">Belongs to the CFAP263 family.</text>
</comment>
<evidence type="ECO:0000256" key="6">
    <source>
        <dbReference type="ARBA" id="ARBA00044798"/>
    </source>
</evidence>